<evidence type="ECO:0000259" key="3">
    <source>
        <dbReference type="Pfam" id="PF14372"/>
    </source>
</evidence>
<evidence type="ECO:0000313" key="5">
    <source>
        <dbReference type="Proteomes" id="UP000236161"/>
    </source>
</evidence>
<gene>
    <name evidence="4" type="ORF">AXF42_Ash015149</name>
</gene>
<organism evidence="4 5">
    <name type="scientific">Apostasia shenzhenica</name>
    <dbReference type="NCBI Taxonomy" id="1088818"/>
    <lineage>
        <taxon>Eukaryota</taxon>
        <taxon>Viridiplantae</taxon>
        <taxon>Streptophyta</taxon>
        <taxon>Embryophyta</taxon>
        <taxon>Tracheophyta</taxon>
        <taxon>Spermatophyta</taxon>
        <taxon>Magnoliopsida</taxon>
        <taxon>Liliopsida</taxon>
        <taxon>Asparagales</taxon>
        <taxon>Orchidaceae</taxon>
        <taxon>Apostasioideae</taxon>
        <taxon>Apostasia</taxon>
    </lineage>
</organism>
<dbReference type="GO" id="GO:0003677">
    <property type="term" value="F:DNA binding"/>
    <property type="evidence" value="ECO:0007669"/>
    <property type="project" value="InterPro"/>
</dbReference>
<evidence type="ECO:0000313" key="4">
    <source>
        <dbReference type="EMBL" id="PKA57772.1"/>
    </source>
</evidence>
<keyword evidence="5" id="KW-1185">Reference proteome</keyword>
<reference evidence="4 5" key="1">
    <citation type="journal article" date="2017" name="Nature">
        <title>The Apostasia genome and the evolution of orchids.</title>
        <authorList>
            <person name="Zhang G.Q."/>
            <person name="Liu K.W."/>
            <person name="Li Z."/>
            <person name="Lohaus R."/>
            <person name="Hsiao Y.Y."/>
            <person name="Niu S.C."/>
            <person name="Wang J.Y."/>
            <person name="Lin Y.C."/>
            <person name="Xu Q."/>
            <person name="Chen L.J."/>
            <person name="Yoshida K."/>
            <person name="Fujiwara S."/>
            <person name="Wang Z.W."/>
            <person name="Zhang Y.Q."/>
            <person name="Mitsuda N."/>
            <person name="Wang M."/>
            <person name="Liu G.H."/>
            <person name="Pecoraro L."/>
            <person name="Huang H.X."/>
            <person name="Xiao X.J."/>
            <person name="Lin M."/>
            <person name="Wu X.Y."/>
            <person name="Wu W.L."/>
            <person name="Chen Y.Y."/>
            <person name="Chang S.B."/>
            <person name="Sakamoto S."/>
            <person name="Ohme-Takagi M."/>
            <person name="Yagi M."/>
            <person name="Zeng S.J."/>
            <person name="Shen C.Y."/>
            <person name="Yeh C.M."/>
            <person name="Luo Y.B."/>
            <person name="Tsai W.C."/>
            <person name="Van de Peer Y."/>
            <person name="Liu Z.J."/>
        </authorList>
    </citation>
    <scope>NUCLEOTIDE SEQUENCE [LARGE SCALE GENOMIC DNA]</scope>
    <source>
        <strain evidence="5">cv. Shenzhen</strain>
        <tissue evidence="4">Stem</tissue>
    </source>
</reference>
<name>A0A2I0AQE9_9ASPA</name>
<evidence type="ECO:0000259" key="2">
    <source>
        <dbReference type="Pfam" id="PF05699"/>
    </source>
</evidence>
<dbReference type="PANTHER" id="PTHR23272:SF184">
    <property type="entry name" value="OS03G0311250 PROTEIN"/>
    <property type="match status" value="1"/>
</dbReference>
<dbReference type="SUPFAM" id="SSF53098">
    <property type="entry name" value="Ribonuclease H-like"/>
    <property type="match status" value="1"/>
</dbReference>
<dbReference type="PANTHER" id="PTHR23272">
    <property type="entry name" value="BED FINGER-RELATED"/>
    <property type="match status" value="1"/>
</dbReference>
<protein>
    <submittedName>
        <fullName evidence="4">AC transposase</fullName>
        <ecNumber evidence="4">1.1.1.1</ecNumber>
    </submittedName>
</protein>
<dbReference type="Proteomes" id="UP000236161">
    <property type="component" value="Unassembled WGS sequence"/>
</dbReference>
<dbReference type="Pfam" id="PF05699">
    <property type="entry name" value="Dimer_Tnp_hAT"/>
    <property type="match status" value="1"/>
</dbReference>
<dbReference type="InterPro" id="IPR008906">
    <property type="entry name" value="HATC_C_dom"/>
</dbReference>
<sequence>MARKMKEKFNKYWSESHILFTIACILDPRMKIFCLKYNYPKIYVHEIDEKMKTITEVLHELFAFYFNILDWWKMSAIKFKILSKMAKDIFTIPITTIASESAFSTGGRVLGDYRSVISPKTLDALVCTESWIRAAHKNSKDLIVSLASSLKIISFNFFVITLIYSLFIYNMIY</sequence>
<dbReference type="GO" id="GO:0004022">
    <property type="term" value="F:alcohol dehydrogenase (NAD+) activity"/>
    <property type="evidence" value="ECO:0007669"/>
    <property type="project" value="UniProtKB-EC"/>
</dbReference>
<feature type="domain" description="HAT C-terminal dimerisation" evidence="2">
    <location>
        <begin position="66"/>
        <end position="132"/>
    </location>
</feature>
<keyword evidence="1" id="KW-0812">Transmembrane</keyword>
<dbReference type="InterPro" id="IPR025525">
    <property type="entry name" value="hAT-like_transposase_RNase-H"/>
</dbReference>
<dbReference type="STRING" id="1088818.A0A2I0AQE9"/>
<dbReference type="Pfam" id="PF14372">
    <property type="entry name" value="hAT-like_RNase-H"/>
    <property type="match status" value="1"/>
</dbReference>
<feature type="transmembrane region" description="Helical" evidence="1">
    <location>
        <begin position="152"/>
        <end position="172"/>
    </location>
</feature>
<keyword evidence="1" id="KW-1133">Transmembrane helix</keyword>
<dbReference type="GO" id="GO:0046983">
    <property type="term" value="F:protein dimerization activity"/>
    <property type="evidence" value="ECO:0007669"/>
    <property type="project" value="InterPro"/>
</dbReference>
<evidence type="ECO:0000256" key="1">
    <source>
        <dbReference type="SAM" id="Phobius"/>
    </source>
</evidence>
<dbReference type="AlphaFoldDB" id="A0A2I0AQE9"/>
<dbReference type="EMBL" id="KZ451960">
    <property type="protein sequence ID" value="PKA57772.1"/>
    <property type="molecule type" value="Genomic_DNA"/>
</dbReference>
<dbReference type="OrthoDB" id="1893698at2759"/>
<accession>A0A2I0AQE9</accession>
<keyword evidence="1" id="KW-0472">Membrane</keyword>
<proteinExistence type="predicted"/>
<keyword evidence="4" id="KW-0560">Oxidoreductase</keyword>
<dbReference type="InterPro" id="IPR012337">
    <property type="entry name" value="RNaseH-like_sf"/>
</dbReference>
<feature type="domain" description="hAT-like transposase RNase-H fold" evidence="3">
    <location>
        <begin position="1"/>
        <end position="65"/>
    </location>
</feature>
<dbReference type="EC" id="1.1.1.1" evidence="4"/>